<evidence type="ECO:0000313" key="3">
    <source>
        <dbReference type="Proteomes" id="UP001500837"/>
    </source>
</evidence>
<comment type="caution">
    <text evidence="2">The sequence shown here is derived from an EMBL/GenBank/DDBJ whole genome shotgun (WGS) entry which is preliminary data.</text>
</comment>
<reference evidence="2 3" key="1">
    <citation type="journal article" date="2019" name="Int. J. Syst. Evol. Microbiol.">
        <title>The Global Catalogue of Microorganisms (GCM) 10K type strain sequencing project: providing services to taxonomists for standard genome sequencing and annotation.</title>
        <authorList>
            <consortium name="The Broad Institute Genomics Platform"/>
            <consortium name="The Broad Institute Genome Sequencing Center for Infectious Disease"/>
            <person name="Wu L."/>
            <person name="Ma J."/>
        </authorList>
    </citation>
    <scope>NUCLEOTIDE SEQUENCE [LARGE SCALE GENOMIC DNA]</scope>
    <source>
        <strain evidence="2 3">JCM 16330</strain>
    </source>
</reference>
<organism evidence="2 3">
    <name type="scientific">Halarchaeum salinum</name>
    <dbReference type="NCBI Taxonomy" id="489912"/>
    <lineage>
        <taxon>Archaea</taxon>
        <taxon>Methanobacteriati</taxon>
        <taxon>Methanobacteriota</taxon>
        <taxon>Stenosarchaea group</taxon>
        <taxon>Halobacteria</taxon>
        <taxon>Halobacteriales</taxon>
        <taxon>Halobacteriaceae</taxon>
    </lineage>
</organism>
<dbReference type="InterPro" id="IPR011545">
    <property type="entry name" value="DEAD/DEAH_box_helicase_dom"/>
</dbReference>
<dbReference type="EMBL" id="BAAABL010000055">
    <property type="protein sequence ID" value="GAA0304698.1"/>
    <property type="molecule type" value="Genomic_DNA"/>
</dbReference>
<dbReference type="Gene3D" id="3.40.50.300">
    <property type="entry name" value="P-loop containing nucleotide triphosphate hydrolases"/>
    <property type="match status" value="1"/>
</dbReference>
<name>A0AAV3S973_9EURY</name>
<protein>
    <recommendedName>
        <fullName evidence="1">DEAD/DEAH-box helicase domain-containing protein</fullName>
    </recommendedName>
</protein>
<evidence type="ECO:0000259" key="1">
    <source>
        <dbReference type="Pfam" id="PF00270"/>
    </source>
</evidence>
<gene>
    <name evidence="2" type="ORF">GCM10009066_18220</name>
</gene>
<dbReference type="SUPFAM" id="SSF52540">
    <property type="entry name" value="P-loop containing nucleoside triphosphate hydrolases"/>
    <property type="match status" value="1"/>
</dbReference>
<feature type="domain" description="DEAD/DEAH-box helicase" evidence="1">
    <location>
        <begin position="103"/>
        <end position="157"/>
    </location>
</feature>
<sequence length="171" mass="19565">MQFVDRHTNPSRLDGDIQPLIEAMLYNRRIFDADQNDPPFVTEAVKYRRERQQRRQTSAYTGSDEFVENIIDLFGFDPLDFQVESWQTVDELDRERQSSETSKAAVFSAPTGFGKTEAFLGPLYQLLREDRQGSTAIVYPSRALLQDQLGRVLEHIHQINSALLNPQTASG</sequence>
<evidence type="ECO:0000313" key="2">
    <source>
        <dbReference type="EMBL" id="GAA0304698.1"/>
    </source>
</evidence>
<dbReference type="Proteomes" id="UP001500837">
    <property type="component" value="Unassembled WGS sequence"/>
</dbReference>
<keyword evidence="3" id="KW-1185">Reference proteome</keyword>
<dbReference type="GO" id="GO:0003676">
    <property type="term" value="F:nucleic acid binding"/>
    <property type="evidence" value="ECO:0007669"/>
    <property type="project" value="InterPro"/>
</dbReference>
<accession>A0AAV3S973</accession>
<dbReference type="RefSeq" id="WP_211313476.1">
    <property type="nucleotide sequence ID" value="NZ_BAAABL010000055.1"/>
</dbReference>
<dbReference type="InterPro" id="IPR027417">
    <property type="entry name" value="P-loop_NTPase"/>
</dbReference>
<proteinExistence type="predicted"/>
<dbReference type="AlphaFoldDB" id="A0AAV3S973"/>
<dbReference type="GO" id="GO:0005524">
    <property type="term" value="F:ATP binding"/>
    <property type="evidence" value="ECO:0007669"/>
    <property type="project" value="InterPro"/>
</dbReference>
<dbReference type="Pfam" id="PF00270">
    <property type="entry name" value="DEAD"/>
    <property type="match status" value="1"/>
</dbReference>